<name>K0R322_THAOC</name>
<organism evidence="1 2">
    <name type="scientific">Thalassiosira oceanica</name>
    <name type="common">Marine diatom</name>
    <dbReference type="NCBI Taxonomy" id="159749"/>
    <lineage>
        <taxon>Eukaryota</taxon>
        <taxon>Sar</taxon>
        <taxon>Stramenopiles</taxon>
        <taxon>Ochrophyta</taxon>
        <taxon>Bacillariophyta</taxon>
        <taxon>Coscinodiscophyceae</taxon>
        <taxon>Thalassiosirophycidae</taxon>
        <taxon>Thalassiosirales</taxon>
        <taxon>Thalassiosiraceae</taxon>
        <taxon>Thalassiosira</taxon>
    </lineage>
</organism>
<comment type="caution">
    <text evidence="1">The sequence shown here is derived from an EMBL/GenBank/DDBJ whole genome shotgun (WGS) entry which is preliminary data.</text>
</comment>
<sequence length="461" mass="51930">MGRKKGKQAGAFDSKAQNRQYRLTLRERTEEAEKFYRNPVTSGYHRDCAQQKLNTNGHCPRDDKWSTIFKKTRAQETSPPERAGRRVSLHHLRALLSERQLEDRTLSRQERLRIYRSRLSTIQPDVHASKTICDERHQPGWMLYQECNDEDDEPAVPSLQTLAARCLGRLLPFYVASCGQHFVAESLMSVSSQIMTEISVSLAEHGVLLTDGVVQCLAGCAEGLVLDGSSQGCEENPGDDSTQPLSDAGFLSLCPRIQPESSIDCWEGIDYECASSTGCFHLRRLELIDCQISFEALHTVLRCCSNLTHLGLSGCFNDLPDALHFDFLNGNDIPPARVINDVLTGIAADNGETETTRLLRQLLFLSQKDVRERETYSEAVSCFVGLHEILPDLRVLDISECTWVTSMVIVQFILNHEIFRSKREAQLNVRGCGISESLLGEWKSCAVFDMISTERQLRSQR</sequence>
<protein>
    <submittedName>
        <fullName evidence="1">Uncharacterized protein</fullName>
    </submittedName>
</protein>
<dbReference type="InterPro" id="IPR032675">
    <property type="entry name" value="LRR_dom_sf"/>
</dbReference>
<evidence type="ECO:0000313" key="2">
    <source>
        <dbReference type="Proteomes" id="UP000266841"/>
    </source>
</evidence>
<reference evidence="1 2" key="1">
    <citation type="journal article" date="2012" name="Genome Biol.">
        <title>Genome and low-iron response of an oceanic diatom adapted to chronic iron limitation.</title>
        <authorList>
            <person name="Lommer M."/>
            <person name="Specht M."/>
            <person name="Roy A.S."/>
            <person name="Kraemer L."/>
            <person name="Andreson R."/>
            <person name="Gutowska M.A."/>
            <person name="Wolf J."/>
            <person name="Bergner S.V."/>
            <person name="Schilhabel M.B."/>
            <person name="Klostermeier U.C."/>
            <person name="Beiko R.G."/>
            <person name="Rosenstiel P."/>
            <person name="Hippler M."/>
            <person name="Laroche J."/>
        </authorList>
    </citation>
    <scope>NUCLEOTIDE SEQUENCE [LARGE SCALE GENOMIC DNA]</scope>
    <source>
        <strain evidence="1 2">CCMP1005</strain>
    </source>
</reference>
<evidence type="ECO:0000313" key="1">
    <source>
        <dbReference type="EMBL" id="EJK45709.1"/>
    </source>
</evidence>
<proteinExistence type="predicted"/>
<dbReference type="Proteomes" id="UP000266841">
    <property type="component" value="Unassembled WGS sequence"/>
</dbReference>
<dbReference type="Gene3D" id="3.80.10.10">
    <property type="entry name" value="Ribonuclease Inhibitor"/>
    <property type="match status" value="1"/>
</dbReference>
<dbReference type="EMBL" id="AGNL01048310">
    <property type="protein sequence ID" value="EJK45709.1"/>
    <property type="molecule type" value="Genomic_DNA"/>
</dbReference>
<accession>K0R322</accession>
<keyword evidence="2" id="KW-1185">Reference proteome</keyword>
<gene>
    <name evidence="1" type="ORF">THAOC_35664</name>
</gene>
<dbReference type="AlphaFoldDB" id="K0R322"/>
<dbReference type="SUPFAM" id="SSF52047">
    <property type="entry name" value="RNI-like"/>
    <property type="match status" value="1"/>
</dbReference>